<dbReference type="Gene3D" id="3.90.470.20">
    <property type="entry name" value="4'-phosphopantetheinyl transferase domain"/>
    <property type="match status" value="2"/>
</dbReference>
<dbReference type="Proteomes" id="UP000078070">
    <property type="component" value="Chromosome"/>
</dbReference>
<evidence type="ECO:0000313" key="4">
    <source>
        <dbReference type="EMBL" id="ANG61604.1"/>
    </source>
</evidence>
<dbReference type="SUPFAM" id="SSF56214">
    <property type="entry name" value="4'-phosphopantetheinyl transferase"/>
    <property type="match status" value="2"/>
</dbReference>
<reference evidence="5" key="1">
    <citation type="submission" date="2016-05" db="EMBL/GenBank/DDBJ databases">
        <authorList>
            <person name="Baek K."/>
            <person name="Yang S.-J."/>
        </authorList>
    </citation>
    <scope>NUCLEOTIDE SEQUENCE [LARGE SCALE GENOMIC DNA]</scope>
    <source>
        <strain evidence="5">ST58-10</strain>
    </source>
</reference>
<name>A0A1A9ETY9_9GAMM</name>
<dbReference type="InterPro" id="IPR050559">
    <property type="entry name" value="P-Pant_transferase_sf"/>
</dbReference>
<evidence type="ECO:0000313" key="5">
    <source>
        <dbReference type="Proteomes" id="UP000078070"/>
    </source>
</evidence>
<dbReference type="EMBL" id="CP015839">
    <property type="protein sequence ID" value="ANG61604.1"/>
    <property type="molecule type" value="Genomic_DNA"/>
</dbReference>
<dbReference type="STRING" id="1821621.A8C75_03350"/>
<dbReference type="RefSeq" id="WP_067378102.1">
    <property type="nucleotide sequence ID" value="NZ_CP015839.1"/>
</dbReference>
<reference evidence="4 5" key="2">
    <citation type="journal article" date="2018" name="Int. J. Syst. Evol. Microbiol.">
        <title>Marinobacterium aestuarii sp. nov., a benzene-degrading marine bacterium isolated from estuary sediment.</title>
        <authorList>
            <person name="Bae S.S."/>
            <person name="Jung J."/>
            <person name="Chung D."/>
            <person name="Baek K."/>
        </authorList>
    </citation>
    <scope>NUCLEOTIDE SEQUENCE [LARGE SCALE GENOMIC DNA]</scope>
    <source>
        <strain evidence="4 5">ST58-10</strain>
    </source>
</reference>
<dbReference type="GO" id="GO:0000287">
    <property type="term" value="F:magnesium ion binding"/>
    <property type="evidence" value="ECO:0007669"/>
    <property type="project" value="InterPro"/>
</dbReference>
<dbReference type="AlphaFoldDB" id="A0A1A9ETY9"/>
<dbReference type="KEGG" id="mars:A8C75_03350"/>
<dbReference type="OrthoDB" id="9808281at2"/>
<proteinExistence type="inferred from homology"/>
<comment type="similarity">
    <text evidence="1">Belongs to the P-Pant transferase superfamily. Gsp/Sfp/HetI/AcpT family.</text>
</comment>
<protein>
    <recommendedName>
        <fullName evidence="3">4'-phosphopantetheinyl transferase domain-containing protein</fullName>
    </recommendedName>
</protein>
<evidence type="ECO:0000259" key="3">
    <source>
        <dbReference type="Pfam" id="PF01648"/>
    </source>
</evidence>
<dbReference type="GO" id="GO:0005829">
    <property type="term" value="C:cytosol"/>
    <property type="evidence" value="ECO:0007669"/>
    <property type="project" value="TreeGrafter"/>
</dbReference>
<dbReference type="Pfam" id="PF01648">
    <property type="entry name" value="ACPS"/>
    <property type="match status" value="1"/>
</dbReference>
<dbReference type="GO" id="GO:0019878">
    <property type="term" value="P:lysine biosynthetic process via aminoadipic acid"/>
    <property type="evidence" value="ECO:0007669"/>
    <property type="project" value="TreeGrafter"/>
</dbReference>
<organism evidence="4 5">
    <name type="scientific">Marinobacterium aestuarii</name>
    <dbReference type="NCBI Taxonomy" id="1821621"/>
    <lineage>
        <taxon>Bacteria</taxon>
        <taxon>Pseudomonadati</taxon>
        <taxon>Pseudomonadota</taxon>
        <taxon>Gammaproteobacteria</taxon>
        <taxon>Oceanospirillales</taxon>
        <taxon>Oceanospirillaceae</taxon>
        <taxon>Marinobacterium</taxon>
    </lineage>
</organism>
<dbReference type="GO" id="GO:0008897">
    <property type="term" value="F:holo-[acyl-carrier-protein] synthase activity"/>
    <property type="evidence" value="ECO:0007669"/>
    <property type="project" value="InterPro"/>
</dbReference>
<evidence type="ECO:0000256" key="2">
    <source>
        <dbReference type="ARBA" id="ARBA00022679"/>
    </source>
</evidence>
<dbReference type="InterPro" id="IPR037143">
    <property type="entry name" value="4-PPantetheinyl_Trfase_dom_sf"/>
</dbReference>
<dbReference type="InterPro" id="IPR008278">
    <property type="entry name" value="4-PPantetheinyl_Trfase_dom"/>
</dbReference>
<accession>A0A1A9ETY9</accession>
<dbReference type="PANTHER" id="PTHR12215:SF10">
    <property type="entry name" value="L-AMINOADIPATE-SEMIALDEHYDE DEHYDROGENASE-PHOSPHOPANTETHEINYL TRANSFERASE"/>
    <property type="match status" value="1"/>
</dbReference>
<sequence>MQTQAPGDIRIWLATTSAFAPLLALNPAPIFATLSVAECARYRATVSREASLHFLLGRYLLRHALSAESGGQIAPAAWEITTAGQGKPRVLHQPAPGFSISHSDGGVAVALSRRLEPGLDIEPISRDLGAGICTRRLLSPVQYRALQAIPTAERGALLARAWCIKEAVSKAFGLGLRLPFAELDFDLAPPEAAEPSCWQRGTRLGQGSFWFRLPCLQRYRLCLALIAPAQGPPELPGISLLPFARPGSRTVPAPHTMLATDLISP</sequence>
<feature type="domain" description="4'-phosphopantetheinyl transferase" evidence="3">
    <location>
        <begin position="118"/>
        <end position="193"/>
    </location>
</feature>
<dbReference type="PANTHER" id="PTHR12215">
    <property type="entry name" value="PHOSPHOPANTETHEINE TRANSFERASE"/>
    <property type="match status" value="1"/>
</dbReference>
<keyword evidence="2" id="KW-0808">Transferase</keyword>
<evidence type="ECO:0000256" key="1">
    <source>
        <dbReference type="ARBA" id="ARBA00010990"/>
    </source>
</evidence>
<keyword evidence="5" id="KW-1185">Reference proteome</keyword>
<gene>
    <name evidence="4" type="ORF">A8C75_03350</name>
</gene>